<protein>
    <recommendedName>
        <fullName evidence="4">ComF family protein</fullName>
    </recommendedName>
</protein>
<accession>A0A0S2KG43</accession>
<sequence length="246" mass="27610">MPDKFWPKNLRQRLHRLSGEPCLICLESAVTACGVCRHCLDILPWQPPGCIRCAVIVPDSTSAAPLCNRCAEESPAFDSCHAVFSYESPIDSQIRQFKDLQGFRAARSLGELLAISFKSHYRINSLQPPDLLVPVPLHTDRLRRRGFNQAKLLADAVHKFTRIPVLMEGCTRMQTNLAQRKLNAQGRLANIGHLFTINSNTKLTMGRRIAIIDDVITTTATARDIADIFRQAGCEHIEVWALARRN</sequence>
<comment type="similarity">
    <text evidence="1">Belongs to the ComF/GntX family.</text>
</comment>
<reference evidence="2 3" key="1">
    <citation type="submission" date="2015-11" db="EMBL/GenBank/DDBJ databases">
        <authorList>
            <person name="Zhang Y."/>
            <person name="Guo Z."/>
        </authorList>
    </citation>
    <scope>NUCLEOTIDE SEQUENCE [LARGE SCALE GENOMIC DNA]</scope>
    <source>
        <strain evidence="2 3">KCTC 32221</strain>
    </source>
</reference>
<dbReference type="Proteomes" id="UP000065641">
    <property type="component" value="Chromosome"/>
</dbReference>
<dbReference type="InterPro" id="IPR029057">
    <property type="entry name" value="PRTase-like"/>
</dbReference>
<evidence type="ECO:0000313" key="2">
    <source>
        <dbReference type="EMBL" id="ALO47308.1"/>
    </source>
</evidence>
<evidence type="ECO:0000313" key="3">
    <source>
        <dbReference type="Proteomes" id="UP000065641"/>
    </source>
</evidence>
<dbReference type="InterPro" id="IPR000836">
    <property type="entry name" value="PRTase_dom"/>
</dbReference>
<dbReference type="PANTHER" id="PTHR47505:SF1">
    <property type="entry name" value="DNA UTILIZATION PROTEIN YHGH"/>
    <property type="match status" value="1"/>
</dbReference>
<dbReference type="EMBL" id="CP013189">
    <property type="protein sequence ID" value="ALO47308.1"/>
    <property type="molecule type" value="Genomic_DNA"/>
</dbReference>
<dbReference type="PANTHER" id="PTHR47505">
    <property type="entry name" value="DNA UTILIZATION PROTEIN YHGH"/>
    <property type="match status" value="1"/>
</dbReference>
<evidence type="ECO:0008006" key="4">
    <source>
        <dbReference type="Google" id="ProtNLM"/>
    </source>
</evidence>
<gene>
    <name evidence="2" type="ORF">PS2015_2676</name>
</gene>
<dbReference type="InterPro" id="IPR051910">
    <property type="entry name" value="ComF/GntX_DNA_util-trans"/>
</dbReference>
<proteinExistence type="inferred from homology"/>
<dbReference type="CDD" id="cd06223">
    <property type="entry name" value="PRTases_typeI"/>
    <property type="match status" value="1"/>
</dbReference>
<dbReference type="Gene3D" id="3.40.50.2020">
    <property type="match status" value="1"/>
</dbReference>
<dbReference type="AlphaFoldDB" id="A0A0S2KG43"/>
<name>A0A0S2KG43_9GAMM</name>
<organism evidence="2 3">
    <name type="scientific">Pseudohongiella spirulinae</name>
    <dbReference type="NCBI Taxonomy" id="1249552"/>
    <lineage>
        <taxon>Bacteria</taxon>
        <taxon>Pseudomonadati</taxon>
        <taxon>Pseudomonadota</taxon>
        <taxon>Gammaproteobacteria</taxon>
        <taxon>Pseudomonadales</taxon>
        <taxon>Pseudohongiellaceae</taxon>
        <taxon>Pseudohongiella</taxon>
    </lineage>
</organism>
<dbReference type="KEGG" id="pspi:PS2015_2676"/>
<dbReference type="SUPFAM" id="SSF53271">
    <property type="entry name" value="PRTase-like"/>
    <property type="match status" value="1"/>
</dbReference>
<dbReference type="STRING" id="1249552.PS2015_2676"/>
<evidence type="ECO:0000256" key="1">
    <source>
        <dbReference type="ARBA" id="ARBA00008007"/>
    </source>
</evidence>
<keyword evidence="3" id="KW-1185">Reference proteome</keyword>